<comment type="caution">
    <text evidence="2">The sequence shown here is derived from an EMBL/GenBank/DDBJ whole genome shotgun (WGS) entry which is preliminary data.</text>
</comment>
<dbReference type="RefSeq" id="WP_184864258.1">
    <property type="nucleotide sequence ID" value="NZ_BAAAWY010000022.1"/>
</dbReference>
<keyword evidence="1" id="KW-0732">Signal</keyword>
<dbReference type="InterPro" id="IPR050583">
    <property type="entry name" value="Mycobacterial_A85_antigen"/>
</dbReference>
<dbReference type="Proteomes" id="UP000585638">
    <property type="component" value="Unassembled WGS sequence"/>
</dbReference>
<accession>A0A7W9NHT1</accession>
<proteinExistence type="predicted"/>
<organism evidence="2 3">
    <name type="scientific">Kutzneria kofuensis</name>
    <dbReference type="NCBI Taxonomy" id="103725"/>
    <lineage>
        <taxon>Bacteria</taxon>
        <taxon>Bacillati</taxon>
        <taxon>Actinomycetota</taxon>
        <taxon>Actinomycetes</taxon>
        <taxon>Pseudonocardiales</taxon>
        <taxon>Pseudonocardiaceae</taxon>
        <taxon>Kutzneria</taxon>
    </lineage>
</organism>
<reference evidence="2 3" key="1">
    <citation type="submission" date="2020-08" db="EMBL/GenBank/DDBJ databases">
        <title>Sequencing the genomes of 1000 actinobacteria strains.</title>
        <authorList>
            <person name="Klenk H.-P."/>
        </authorList>
    </citation>
    <scope>NUCLEOTIDE SEQUENCE [LARGE SCALE GENOMIC DNA]</scope>
    <source>
        <strain evidence="2 3">DSM 43851</strain>
    </source>
</reference>
<dbReference type="EMBL" id="JACHIR010000001">
    <property type="protein sequence ID" value="MBB5893120.1"/>
    <property type="molecule type" value="Genomic_DNA"/>
</dbReference>
<feature type="signal peptide" evidence="1">
    <location>
        <begin position="1"/>
        <end position="21"/>
    </location>
</feature>
<dbReference type="InterPro" id="IPR000801">
    <property type="entry name" value="Esterase-like"/>
</dbReference>
<dbReference type="PANTHER" id="PTHR48098">
    <property type="entry name" value="ENTEROCHELIN ESTERASE-RELATED"/>
    <property type="match status" value="1"/>
</dbReference>
<gene>
    <name evidence="2" type="ORF">BJ998_004316</name>
</gene>
<dbReference type="GO" id="GO:0016747">
    <property type="term" value="F:acyltransferase activity, transferring groups other than amino-acyl groups"/>
    <property type="evidence" value="ECO:0007669"/>
    <property type="project" value="TreeGrafter"/>
</dbReference>
<name>A0A7W9NHT1_9PSEU</name>
<sequence>MKALLAVLALAVLLTGPPEFAGDAGLAEHWLGGREVDVTMRSAAVGGEVTTRLLLPPDWSRDATRTWPVLYLLHGSGDDHAAWTDHTDVAALTSTVEAIIVMPDGGRCGNYSDWWNQGRGGGPAWETFHLTELRRILETRYHAGNRRAVAGNSMGGMGAMHYAATHPDLFQAAAAYSGAVDPLTYPKATESMWLLCPGTDWHNLWGDPTRPNEVGMWLAHSPARDVSGLRGKTLFISSGDGDSVEQVVRAESKVLVDRLRDAGIPVTTEFYSGGQHAWPYWQRELRRSLPALLNAIGAGTMAR</sequence>
<dbReference type="Gene3D" id="3.40.50.1820">
    <property type="entry name" value="alpha/beta hydrolase"/>
    <property type="match status" value="1"/>
</dbReference>
<feature type="chain" id="PRO_5031034021" evidence="1">
    <location>
        <begin position="22"/>
        <end position="303"/>
    </location>
</feature>
<dbReference type="AlphaFoldDB" id="A0A7W9NHT1"/>
<dbReference type="PANTHER" id="PTHR48098:SF1">
    <property type="entry name" value="DIACYLGLYCEROL ACYLTRANSFERASE_MYCOLYLTRANSFERASE AG85A"/>
    <property type="match status" value="1"/>
</dbReference>
<evidence type="ECO:0000313" key="2">
    <source>
        <dbReference type="EMBL" id="MBB5893120.1"/>
    </source>
</evidence>
<protein>
    <submittedName>
        <fullName evidence="2">S-formylglutathione hydrolase FrmB</fullName>
    </submittedName>
</protein>
<dbReference type="GO" id="GO:0016787">
    <property type="term" value="F:hydrolase activity"/>
    <property type="evidence" value="ECO:0007669"/>
    <property type="project" value="UniProtKB-KW"/>
</dbReference>
<evidence type="ECO:0000313" key="3">
    <source>
        <dbReference type="Proteomes" id="UP000585638"/>
    </source>
</evidence>
<dbReference type="InterPro" id="IPR029058">
    <property type="entry name" value="AB_hydrolase_fold"/>
</dbReference>
<evidence type="ECO:0000256" key="1">
    <source>
        <dbReference type="SAM" id="SignalP"/>
    </source>
</evidence>
<keyword evidence="3" id="KW-1185">Reference proteome</keyword>
<dbReference type="Pfam" id="PF00756">
    <property type="entry name" value="Esterase"/>
    <property type="match status" value="1"/>
</dbReference>
<keyword evidence="2" id="KW-0378">Hydrolase</keyword>
<dbReference type="SUPFAM" id="SSF53474">
    <property type="entry name" value="alpha/beta-Hydrolases"/>
    <property type="match status" value="1"/>
</dbReference>